<feature type="region of interest" description="Disordered" evidence="1">
    <location>
        <begin position="226"/>
        <end position="247"/>
    </location>
</feature>
<dbReference type="AlphaFoldDB" id="A0A2S0IC35"/>
<keyword evidence="3" id="KW-1185">Reference proteome</keyword>
<evidence type="ECO:0000256" key="1">
    <source>
        <dbReference type="SAM" id="MobiDB-lite"/>
    </source>
</evidence>
<accession>A0A2S0IC35</accession>
<organism evidence="2 3">
    <name type="scientific">Achromobacter spanius</name>
    <dbReference type="NCBI Taxonomy" id="217203"/>
    <lineage>
        <taxon>Bacteria</taxon>
        <taxon>Pseudomonadati</taxon>
        <taxon>Pseudomonadota</taxon>
        <taxon>Betaproteobacteria</taxon>
        <taxon>Burkholderiales</taxon>
        <taxon>Alcaligenaceae</taxon>
        <taxon>Achromobacter</taxon>
    </lineage>
</organism>
<dbReference type="OrthoDB" id="1491023at2"/>
<gene>
    <name evidence="2" type="ORF">CLM73_22255</name>
</gene>
<name>A0A2S0IC35_9BURK</name>
<dbReference type="InterPro" id="IPR023346">
    <property type="entry name" value="Lysozyme-like_dom_sf"/>
</dbReference>
<dbReference type="Gene3D" id="1.10.530.10">
    <property type="match status" value="1"/>
</dbReference>
<dbReference type="RefSeq" id="WP_105240282.1">
    <property type="nucleotide sequence ID" value="NZ_CP023270.1"/>
</dbReference>
<protein>
    <recommendedName>
        <fullName evidence="4">Chitinase</fullName>
    </recommendedName>
</protein>
<dbReference type="Proteomes" id="UP000239477">
    <property type="component" value="Chromosome"/>
</dbReference>
<evidence type="ECO:0000313" key="3">
    <source>
        <dbReference type="Proteomes" id="UP000239477"/>
    </source>
</evidence>
<proteinExistence type="predicted"/>
<evidence type="ECO:0000313" key="2">
    <source>
        <dbReference type="EMBL" id="AVJ29605.1"/>
    </source>
</evidence>
<evidence type="ECO:0008006" key="4">
    <source>
        <dbReference type="Google" id="ProtNLM"/>
    </source>
</evidence>
<sequence length="917" mass="101224">MSDTTKPTSRMGYPFKAKDGKPFADTQPVYEGLALAQGGHFPLGSNGHFHGGIHFDRATANVFAIDDGAQCLADGEIVAYRLDSKYPDATLTAAECAVESSKDKAVLRPYSTGFVLVRHRLQAPALPAPAKQDAAAQVSTKQDYGTRLATRANGPSVGWLPVHARVALLDMQDGWIKVRVLPPSTATWTNAPVDEPWLPGYSLDTVPARLPNRWFSDGPLTATVVLPSQPRPANPSGATAAQSPPPPAAPSLTLYSLYMHLADGASYAAAPNRPKPKWWPKKQYLVRQTPNKWTLQGKQIGGLMVRSAPVSKQQNELGILVHGSVLEVEAVAGNDKWVTVKRIIKGGIATKPAGTQITSLDTTGFVFLKELDELRAPASLDSIETPSPPIPINMGDLIGHMGEQVSSNEALIAEQPTSRPTLHLEVFSGQDVPQFLRDCRKHADKLAERHWTLLRLRKDDQIKGEPKDSAPVVVTMGSDWTIAVTRETPLKNDDKGQRWVNVKVHAADGSPVVGWAKDKDRRCTPWHWPEFEVVDAASNDAGTWWEGTAAAFVDYLRGGTRPPESPFFTAVRRLAGMDDDGELDEKTLDAALRDRNASRRLGGLIAYHTSEWFVPSWASKFGVISEVAMGLGKWAMENVRAEKNCVMRLRWWSDVADAGLPDDAKIYHFHGAGLVNIFSKSGTNRVTVPMLQSIFPHAPASRLAVIAEGVNENLDAGKLDSEFRLCHFFGQVKQEIGTSASFRENLNYSSDGLFNSRLGYYRGNRERSDQDAKNEEAIANNAYADKHRPAGYKLGNTEPGDGWLYRGRGLKQLTGRTNYKNFSASHQRIWGGNVDFEKYPDKVSEPIYAVRSALVFWLDNRLYVHADSGIGDDAIDKVTKIINEGTDSYEDRRKHVKECWVNRTFRDVFSEFSNNHK</sequence>
<dbReference type="EMBL" id="CP023270">
    <property type="protein sequence ID" value="AVJ29605.1"/>
    <property type="molecule type" value="Genomic_DNA"/>
</dbReference>
<reference evidence="2 3" key="1">
    <citation type="submission" date="2017-09" db="EMBL/GenBank/DDBJ databases">
        <title>Genomic, metabolic, and phenotypic characteristics of bacterial isolates from the natural microbiome of the model nematode Caenorhabditis elegans.</title>
        <authorList>
            <person name="Zimmermann J."/>
            <person name="Obeng N."/>
            <person name="Yang W."/>
            <person name="Obeng O."/>
            <person name="Kissoyan K."/>
            <person name="Pees B."/>
            <person name="Dirksen P."/>
            <person name="Hoppner M."/>
            <person name="Franke A."/>
            <person name="Rosenstiel P."/>
            <person name="Leippe M."/>
            <person name="Dierking K."/>
            <person name="Kaleta C."/>
            <person name="Schulenburg H."/>
        </authorList>
    </citation>
    <scope>NUCLEOTIDE SEQUENCE [LARGE SCALE GENOMIC DNA]</scope>
    <source>
        <strain evidence="2 3">MYb73</strain>
    </source>
</reference>
<dbReference type="SUPFAM" id="SSF53955">
    <property type="entry name" value="Lysozyme-like"/>
    <property type="match status" value="1"/>
</dbReference>